<feature type="transmembrane region" description="Helical" evidence="2">
    <location>
        <begin position="426"/>
        <end position="444"/>
    </location>
</feature>
<feature type="transmembrane region" description="Helical" evidence="2">
    <location>
        <begin position="143"/>
        <end position="167"/>
    </location>
</feature>
<dbReference type="PANTHER" id="PTHR34219">
    <property type="entry name" value="IRON-REGULATED INNER MEMBRANE PROTEIN-RELATED"/>
    <property type="match status" value="1"/>
</dbReference>
<dbReference type="AlphaFoldDB" id="A0A2D2D5D4"/>
<protein>
    <submittedName>
        <fullName evidence="3">PepSY domain-containing protein</fullName>
    </submittedName>
</protein>
<keyword evidence="2" id="KW-0812">Transmembrane</keyword>
<keyword evidence="2" id="KW-0472">Membrane</keyword>
<reference evidence="4" key="1">
    <citation type="submission" date="2017-10" db="EMBL/GenBank/DDBJ databases">
        <title>Completed PacBio SMRT sequence of Methylosinus trichosporium OB3b reveals presence of a third large plasmid.</title>
        <authorList>
            <person name="Charles T.C."/>
            <person name="Lynch M.D.J."/>
            <person name="Heil J.R."/>
            <person name="Cheng J."/>
        </authorList>
    </citation>
    <scope>NUCLEOTIDE SEQUENCE [LARGE SCALE GENOMIC DNA]</scope>
    <source>
        <strain evidence="4">OB3b</strain>
    </source>
</reference>
<feature type="region of interest" description="Disordered" evidence="1">
    <location>
        <begin position="510"/>
        <end position="544"/>
    </location>
</feature>
<feature type="transmembrane region" description="Helical" evidence="2">
    <location>
        <begin position="344"/>
        <end position="365"/>
    </location>
</feature>
<organism evidence="3 4">
    <name type="scientific">Methylosinus trichosporium (strain ATCC 35070 / NCIMB 11131 / UNIQEM 75 / OB3b)</name>
    <dbReference type="NCBI Taxonomy" id="595536"/>
    <lineage>
        <taxon>Bacteria</taxon>
        <taxon>Pseudomonadati</taxon>
        <taxon>Pseudomonadota</taxon>
        <taxon>Alphaproteobacteria</taxon>
        <taxon>Hyphomicrobiales</taxon>
        <taxon>Methylocystaceae</taxon>
        <taxon>Methylosinus</taxon>
    </lineage>
</organism>
<feature type="transmembrane region" description="Helical" evidence="2">
    <location>
        <begin position="451"/>
        <end position="471"/>
    </location>
</feature>
<feature type="transmembrane region" description="Helical" evidence="2">
    <location>
        <begin position="386"/>
        <end position="414"/>
    </location>
</feature>
<dbReference type="RefSeq" id="WP_003612802.1">
    <property type="nucleotide sequence ID" value="NZ_ADVE02000001.1"/>
</dbReference>
<evidence type="ECO:0000256" key="1">
    <source>
        <dbReference type="SAM" id="MobiDB-lite"/>
    </source>
</evidence>
<dbReference type="InterPro" id="IPR005625">
    <property type="entry name" value="PepSY-ass_TM"/>
</dbReference>
<keyword evidence="2" id="KW-1133">Transmembrane helix</keyword>
<dbReference type="PANTHER" id="PTHR34219:SF9">
    <property type="entry name" value="IRON-REGULATED INNER MEMBRANE PROTEIN"/>
    <property type="match status" value="1"/>
</dbReference>
<evidence type="ECO:0000313" key="4">
    <source>
        <dbReference type="Proteomes" id="UP000230709"/>
    </source>
</evidence>
<feature type="transmembrane region" description="Helical" evidence="2">
    <location>
        <begin position="188"/>
        <end position="211"/>
    </location>
</feature>
<feature type="transmembrane region" description="Helical" evidence="2">
    <location>
        <begin position="12"/>
        <end position="37"/>
    </location>
</feature>
<keyword evidence="4" id="KW-1185">Reference proteome</keyword>
<dbReference type="EMBL" id="CP023737">
    <property type="protein sequence ID" value="ATQ70173.1"/>
    <property type="molecule type" value="Genomic_DNA"/>
</dbReference>
<evidence type="ECO:0000256" key="2">
    <source>
        <dbReference type="SAM" id="Phobius"/>
    </source>
</evidence>
<evidence type="ECO:0000313" key="3">
    <source>
        <dbReference type="EMBL" id="ATQ70173.1"/>
    </source>
</evidence>
<dbReference type="Pfam" id="PF03929">
    <property type="entry name" value="PepSY_TM"/>
    <property type="match status" value="1"/>
</dbReference>
<dbReference type="Proteomes" id="UP000230709">
    <property type="component" value="Chromosome"/>
</dbReference>
<proteinExistence type="predicted"/>
<gene>
    <name evidence="3" type="ORF">CQW49_01920</name>
</gene>
<dbReference type="KEGG" id="mtw:CQW49_01920"/>
<name>A0A2D2D5D4_METT3</name>
<sequence length="544" mass="57027">MRSEVLRLYKTIHSWTGIVSGMLLFVCFYAGALTVFAEPIGRWATPPARGAATIAGADELIAATLAARPDAAKDFSLYLAADGRPARLAWRKSREDAVRWMAYFSEAGELRVERSHPSSIAAVVDAVHRTAGLPVGVEIGENITGVLAGLYFVALVSGLILVLPSLVRDVLALRLSANLKRMWLDAHNLVGVASLPFHLVIALTAFVFGLHDPIYAALDRMVYDGELPKIMRSTSPFAGVRRDEASAATKPVAELIAAVAATSAGFTPKGLHYRDMHTRGATVRVFGEDPRFLSRGGGFAALRGATAEVVNVDYLPEAQSSWTKIVAAFFALHFASYGGDIVRWTYLVLGLAGAFLFYSGNLLWIESRRRTARRHGEGVMQTRSTRLMAAATVGVCLGCVCGLSVAIASVKWLHGHVDDIEVTSRAIYHAVAALALAFAFVRGAARAGAELLGVAAVATAAIPAASAAALVAPGLGPFASADPSGLCVDIVAAGAALGFAALARAARRRSGAGPSDSVWSAVPASGTGAEGAPTESRATAPEPR</sequence>
<feature type="transmembrane region" description="Helical" evidence="2">
    <location>
        <begin position="483"/>
        <end position="503"/>
    </location>
</feature>
<accession>A0A2D2D5D4</accession>
<dbReference type="STRING" id="595536.GCA_000178815_00560"/>